<protein>
    <recommendedName>
        <fullName evidence="1">ChrB N-terminal domain-containing protein</fullName>
    </recommendedName>
</protein>
<dbReference type="Proteomes" id="UP000287352">
    <property type="component" value="Unassembled WGS sequence"/>
</dbReference>
<sequence length="230" mass="26608">MHERGTMRWLQLTYKVPSEPSQKRVWVWRRVQNLGAYALQNSVYLLPYSDEVERHFRELAHEIHEMGGEASIFSVVALDCADEIRILQALLDNRNADYNSVIKVCATFLTKAMGLTETKEWNELVQAEFAEVLEKVHVLFRNARRHDMLGSFTAVARASAAEAIALCEQVFRVCVEKEFVKVRRLLEINYEWTYTSSELKPLHAPRPLPSADELVKQRRPIDNEVIEPPL</sequence>
<organism evidence="2 3">
    <name type="scientific">Tengunoibacter tsumagoiensis</name>
    <dbReference type="NCBI Taxonomy" id="2014871"/>
    <lineage>
        <taxon>Bacteria</taxon>
        <taxon>Bacillati</taxon>
        <taxon>Chloroflexota</taxon>
        <taxon>Ktedonobacteria</taxon>
        <taxon>Ktedonobacterales</taxon>
        <taxon>Dictyobacteraceae</taxon>
        <taxon>Tengunoibacter</taxon>
    </lineage>
</organism>
<name>A0A402A0G8_9CHLR</name>
<reference evidence="3" key="1">
    <citation type="submission" date="2018-12" db="EMBL/GenBank/DDBJ databases">
        <title>Tengunoibacter tsumagoiensis gen. nov., sp. nov., Dictyobacter kobayashii sp. nov., D. alpinus sp. nov., and D. joshuensis sp. nov. and description of Dictyobacteraceae fam. nov. within the order Ktedonobacterales isolated from Tengu-no-mugimeshi.</title>
        <authorList>
            <person name="Wang C.M."/>
            <person name="Zheng Y."/>
            <person name="Sakai Y."/>
            <person name="Toyoda A."/>
            <person name="Minakuchi Y."/>
            <person name="Abe K."/>
            <person name="Yokota A."/>
            <person name="Yabe S."/>
        </authorList>
    </citation>
    <scope>NUCLEOTIDE SEQUENCE [LARGE SCALE GENOMIC DNA]</scope>
    <source>
        <strain evidence="3">Uno3</strain>
    </source>
</reference>
<dbReference type="OrthoDB" id="9784302at2"/>
<gene>
    <name evidence="2" type="ORF">KTT_25070</name>
</gene>
<dbReference type="Pfam" id="PF20229">
    <property type="entry name" value="ChrB_N"/>
    <property type="match status" value="1"/>
</dbReference>
<proteinExistence type="predicted"/>
<dbReference type="RefSeq" id="WP_126580248.1">
    <property type="nucleotide sequence ID" value="NZ_BIFR01000001.1"/>
</dbReference>
<evidence type="ECO:0000313" key="3">
    <source>
        <dbReference type="Proteomes" id="UP000287352"/>
    </source>
</evidence>
<comment type="caution">
    <text evidence="2">The sequence shown here is derived from an EMBL/GenBank/DDBJ whole genome shotgun (WGS) entry which is preliminary data.</text>
</comment>
<dbReference type="AlphaFoldDB" id="A0A402A0G8"/>
<evidence type="ECO:0000313" key="2">
    <source>
        <dbReference type="EMBL" id="GCE12648.1"/>
    </source>
</evidence>
<accession>A0A402A0G8</accession>
<evidence type="ECO:0000259" key="1">
    <source>
        <dbReference type="Pfam" id="PF20229"/>
    </source>
</evidence>
<feature type="domain" description="ChrB N-terminal" evidence="1">
    <location>
        <begin position="24"/>
        <end position="180"/>
    </location>
</feature>
<dbReference type="InterPro" id="IPR046858">
    <property type="entry name" value="ChrB_N"/>
</dbReference>
<dbReference type="EMBL" id="BIFR01000001">
    <property type="protein sequence ID" value="GCE12648.1"/>
    <property type="molecule type" value="Genomic_DNA"/>
</dbReference>
<keyword evidence="3" id="KW-1185">Reference proteome</keyword>